<reference evidence="6 7" key="1">
    <citation type="submission" date="2022-01" db="EMBL/GenBank/DDBJ databases">
        <title>Whole genome-based taxonomy of the Shewanellaceae.</title>
        <authorList>
            <person name="Martin-Rodriguez A.J."/>
        </authorList>
    </citation>
    <scope>NUCLEOTIDE SEQUENCE [LARGE SCALE GENOMIC DNA]</scope>
    <source>
        <strain evidence="6 7">DSM 17177</strain>
    </source>
</reference>
<keyword evidence="2" id="KW-0238">DNA-binding</keyword>
<name>A0ABT0LDV4_9GAMM</name>
<dbReference type="Gene3D" id="1.10.10.60">
    <property type="entry name" value="Homeodomain-like"/>
    <property type="match status" value="1"/>
</dbReference>
<dbReference type="SUPFAM" id="SSF46689">
    <property type="entry name" value="Homeodomain-like"/>
    <property type="match status" value="1"/>
</dbReference>
<keyword evidence="3" id="KW-0010">Activator</keyword>
<dbReference type="InterPro" id="IPR009057">
    <property type="entry name" value="Homeodomain-like_sf"/>
</dbReference>
<dbReference type="SMART" id="SM00342">
    <property type="entry name" value="HTH_ARAC"/>
    <property type="match status" value="1"/>
</dbReference>
<keyword evidence="7" id="KW-1185">Reference proteome</keyword>
<proteinExistence type="predicted"/>
<evidence type="ECO:0000313" key="7">
    <source>
        <dbReference type="Proteomes" id="UP001203423"/>
    </source>
</evidence>
<organism evidence="6 7">
    <name type="scientific">Shewanella surugensis</name>
    <dbReference type="NCBI Taxonomy" id="212020"/>
    <lineage>
        <taxon>Bacteria</taxon>
        <taxon>Pseudomonadati</taxon>
        <taxon>Pseudomonadota</taxon>
        <taxon>Gammaproteobacteria</taxon>
        <taxon>Alteromonadales</taxon>
        <taxon>Shewanellaceae</taxon>
        <taxon>Shewanella</taxon>
    </lineage>
</organism>
<evidence type="ECO:0000313" key="6">
    <source>
        <dbReference type="EMBL" id="MCL1125882.1"/>
    </source>
</evidence>
<dbReference type="Proteomes" id="UP001203423">
    <property type="component" value="Unassembled WGS sequence"/>
</dbReference>
<dbReference type="PRINTS" id="PR00032">
    <property type="entry name" value="HTHARAC"/>
</dbReference>
<dbReference type="CDD" id="cd06124">
    <property type="entry name" value="cupin_NimR-like_N"/>
    <property type="match status" value="1"/>
</dbReference>
<dbReference type="Pfam" id="PF02311">
    <property type="entry name" value="AraC_binding"/>
    <property type="match status" value="1"/>
</dbReference>
<dbReference type="EMBL" id="JAKIKS010000065">
    <property type="protein sequence ID" value="MCL1125882.1"/>
    <property type="molecule type" value="Genomic_DNA"/>
</dbReference>
<dbReference type="PANTHER" id="PTHR11019">
    <property type="entry name" value="HTH-TYPE TRANSCRIPTIONAL REGULATOR NIMR"/>
    <property type="match status" value="1"/>
</dbReference>
<evidence type="ECO:0000256" key="4">
    <source>
        <dbReference type="ARBA" id="ARBA00023163"/>
    </source>
</evidence>
<keyword evidence="4" id="KW-0804">Transcription</keyword>
<evidence type="ECO:0000256" key="3">
    <source>
        <dbReference type="ARBA" id="ARBA00023159"/>
    </source>
</evidence>
<dbReference type="InterPro" id="IPR020449">
    <property type="entry name" value="Tscrpt_reg_AraC-type_HTH"/>
</dbReference>
<dbReference type="InterPro" id="IPR014710">
    <property type="entry name" value="RmlC-like_jellyroll"/>
</dbReference>
<dbReference type="InterPro" id="IPR018060">
    <property type="entry name" value="HTH_AraC"/>
</dbReference>
<feature type="domain" description="HTH araC/xylS-type" evidence="5">
    <location>
        <begin position="159"/>
        <end position="256"/>
    </location>
</feature>
<protein>
    <submittedName>
        <fullName evidence="6">Helix-turn-helix transcriptional regulator</fullName>
    </submittedName>
</protein>
<dbReference type="PANTHER" id="PTHR11019:SF159">
    <property type="entry name" value="TRANSCRIPTIONAL REGULATOR-RELATED"/>
    <property type="match status" value="1"/>
</dbReference>
<keyword evidence="1" id="KW-0805">Transcription regulation</keyword>
<accession>A0ABT0LDV4</accession>
<evidence type="ECO:0000256" key="2">
    <source>
        <dbReference type="ARBA" id="ARBA00023125"/>
    </source>
</evidence>
<dbReference type="SUPFAM" id="SSF51182">
    <property type="entry name" value="RmlC-like cupins"/>
    <property type="match status" value="1"/>
</dbReference>
<dbReference type="PROSITE" id="PS01124">
    <property type="entry name" value="HTH_ARAC_FAMILY_2"/>
    <property type="match status" value="1"/>
</dbReference>
<gene>
    <name evidence="6" type="ORF">L2764_15740</name>
</gene>
<sequence>MINSPFVLKKFMHHPIEGIQASHKANTIGTPHQHTWCQLQYAIKGTMNIIASDQSFVIPPQRAVWLPKHVEHQVNNLSEVDYRSLHISDELGQQLGNKVKVIEVSDFLRELIIRGCEAWQAQYPLNDINKAMMTLLIAEIQQAPVSPLHLPWPKDPRLKKICQILQHNPADNRTLPELAQLSGASVRTLNRLFINECQLGFSDWRQKLRVLIGLERLQTNTSITQVALELGYSSSSVFINVFKKHLHASPKSYLKRQ</sequence>
<dbReference type="InterPro" id="IPR003313">
    <property type="entry name" value="AraC-bd"/>
</dbReference>
<dbReference type="RefSeq" id="WP_248941216.1">
    <property type="nucleotide sequence ID" value="NZ_JAKIKS010000065.1"/>
</dbReference>
<dbReference type="Pfam" id="PF12833">
    <property type="entry name" value="HTH_18"/>
    <property type="match status" value="1"/>
</dbReference>
<evidence type="ECO:0000256" key="1">
    <source>
        <dbReference type="ARBA" id="ARBA00023015"/>
    </source>
</evidence>
<dbReference type="InterPro" id="IPR011051">
    <property type="entry name" value="RmlC_Cupin_sf"/>
</dbReference>
<evidence type="ECO:0000259" key="5">
    <source>
        <dbReference type="PROSITE" id="PS01124"/>
    </source>
</evidence>
<comment type="caution">
    <text evidence="6">The sequence shown here is derived from an EMBL/GenBank/DDBJ whole genome shotgun (WGS) entry which is preliminary data.</text>
</comment>
<dbReference type="Gene3D" id="2.60.120.10">
    <property type="entry name" value="Jelly Rolls"/>
    <property type="match status" value="1"/>
</dbReference>